<dbReference type="InterPro" id="IPR018376">
    <property type="entry name" value="Enoyl-CoA_hyd/isom_CS"/>
</dbReference>
<keyword evidence="2" id="KW-0456">Lyase</keyword>
<name>A0A4C2ECN4_9EURY</name>
<reference evidence="5 6" key="1">
    <citation type="submission" date="2019-02" db="EMBL/GenBank/DDBJ databases">
        <title>Haloarcula mannanilyticum sp. nov., a mannan degrading haloarchaeon isolated from commercial salt.</title>
        <authorList>
            <person name="Enomoto S."/>
            <person name="Shimane Y."/>
            <person name="Kamekura M."/>
            <person name="Ito T."/>
            <person name="Moriya O."/>
            <person name="Ihara K."/>
            <person name="Takahashi-Ando N."/>
            <person name="Fukushima Y."/>
            <person name="Yoshida Y."/>
            <person name="Usama R."/>
            <person name="Takai K."/>
            <person name="Minegishi H."/>
        </authorList>
    </citation>
    <scope>NUCLEOTIDE SEQUENCE [LARGE SCALE GENOMIC DNA]</scope>
    <source>
        <strain evidence="5 6">MD130-1</strain>
    </source>
</reference>
<feature type="compositionally biased region" description="Basic and acidic residues" evidence="4">
    <location>
        <begin position="254"/>
        <end position="264"/>
    </location>
</feature>
<protein>
    <submittedName>
        <fullName evidence="5">Enoyl-CoA hydratase</fullName>
    </submittedName>
</protein>
<gene>
    <name evidence="5" type="ORF">Harman_02230</name>
</gene>
<dbReference type="OrthoDB" id="27846at2157"/>
<feature type="region of interest" description="Disordered" evidence="4">
    <location>
        <begin position="245"/>
        <end position="264"/>
    </location>
</feature>
<evidence type="ECO:0000256" key="2">
    <source>
        <dbReference type="ARBA" id="ARBA00023239"/>
    </source>
</evidence>
<dbReference type="EMBL" id="BIXZ01000001">
    <property type="protein sequence ID" value="GCF12288.1"/>
    <property type="molecule type" value="Genomic_DNA"/>
</dbReference>
<dbReference type="PANTHER" id="PTHR43459">
    <property type="entry name" value="ENOYL-COA HYDRATASE"/>
    <property type="match status" value="1"/>
</dbReference>
<comment type="caution">
    <text evidence="5">The sequence shown here is derived from an EMBL/GenBank/DDBJ whole genome shotgun (WGS) entry which is preliminary data.</text>
</comment>
<dbReference type="CDD" id="cd06558">
    <property type="entry name" value="crotonase-like"/>
    <property type="match status" value="1"/>
</dbReference>
<dbReference type="InterPro" id="IPR029045">
    <property type="entry name" value="ClpP/crotonase-like_dom_sf"/>
</dbReference>
<dbReference type="SUPFAM" id="SSF52096">
    <property type="entry name" value="ClpP/crotonase"/>
    <property type="match status" value="1"/>
</dbReference>
<dbReference type="Gene3D" id="3.90.226.10">
    <property type="entry name" value="2-enoyl-CoA Hydratase, Chain A, domain 1"/>
    <property type="match status" value="1"/>
</dbReference>
<dbReference type="PANTHER" id="PTHR43459:SF1">
    <property type="entry name" value="EG:BACN32G11.4 PROTEIN"/>
    <property type="match status" value="1"/>
</dbReference>
<dbReference type="Gene3D" id="1.10.12.10">
    <property type="entry name" value="Lyase 2-enoyl-coa Hydratase, Chain A, domain 2"/>
    <property type="match status" value="1"/>
</dbReference>
<evidence type="ECO:0000313" key="6">
    <source>
        <dbReference type="Proteomes" id="UP000304382"/>
    </source>
</evidence>
<dbReference type="RefSeq" id="WP_137681995.1">
    <property type="nucleotide sequence ID" value="NZ_BIXZ01000001.1"/>
</dbReference>
<dbReference type="GO" id="GO:0016836">
    <property type="term" value="F:hydro-lyase activity"/>
    <property type="evidence" value="ECO:0007669"/>
    <property type="project" value="UniProtKB-ARBA"/>
</dbReference>
<dbReference type="InterPro" id="IPR001753">
    <property type="entry name" value="Enoyl-CoA_hydra/iso"/>
</dbReference>
<evidence type="ECO:0000256" key="4">
    <source>
        <dbReference type="SAM" id="MobiDB-lite"/>
    </source>
</evidence>
<dbReference type="AlphaFoldDB" id="A0A4C2ECN4"/>
<keyword evidence="6" id="KW-1185">Reference proteome</keyword>
<dbReference type="Proteomes" id="UP000304382">
    <property type="component" value="Unassembled WGS sequence"/>
</dbReference>
<dbReference type="FunFam" id="1.10.12.10:FF:000001">
    <property type="entry name" value="Probable enoyl-CoA hydratase, mitochondrial"/>
    <property type="match status" value="1"/>
</dbReference>
<accession>A0A4C2ECN4</accession>
<dbReference type="PROSITE" id="PS00166">
    <property type="entry name" value="ENOYL_COA_HYDRATASE"/>
    <property type="match status" value="1"/>
</dbReference>
<evidence type="ECO:0000256" key="3">
    <source>
        <dbReference type="RuleBase" id="RU003707"/>
    </source>
</evidence>
<evidence type="ECO:0000256" key="1">
    <source>
        <dbReference type="ARBA" id="ARBA00005254"/>
    </source>
</evidence>
<dbReference type="InterPro" id="IPR014748">
    <property type="entry name" value="Enoyl-CoA_hydra_C"/>
</dbReference>
<sequence length="264" mass="27534">MDDATVTVSTAGDVATVTLNRPEARNALSKATAEALIDRFESAADSDARCVVLEGAGPAFCAGGDIDAMLEGVNDEQPPAERVELVVSSLHEAIRTVHSCPLPVVAKLDGPAFGAGAGLALACDLQVASTDAKIGFGFRQVGLASDSGVSYFLPRIVGPNKAKELLFTGELLDAETAHELGLFTKLFDAETFESEASALVDDIASGPTVALGHAKRLVNRSLDSSLEEALENEATAQGVAFTTDDHEEGATAFVEKRDPDFRGQ</sequence>
<comment type="similarity">
    <text evidence="1 3">Belongs to the enoyl-CoA hydratase/isomerase family.</text>
</comment>
<dbReference type="Pfam" id="PF00378">
    <property type="entry name" value="ECH_1"/>
    <property type="match status" value="1"/>
</dbReference>
<evidence type="ECO:0000313" key="5">
    <source>
        <dbReference type="EMBL" id="GCF12288.1"/>
    </source>
</evidence>
<organism evidence="5 6">
    <name type="scientific">Haloarcula mannanilytica</name>
    <dbReference type="NCBI Taxonomy" id="2509225"/>
    <lineage>
        <taxon>Archaea</taxon>
        <taxon>Methanobacteriati</taxon>
        <taxon>Methanobacteriota</taxon>
        <taxon>Stenosarchaea group</taxon>
        <taxon>Halobacteria</taxon>
        <taxon>Halobacteriales</taxon>
        <taxon>Haloarculaceae</taxon>
        <taxon>Haloarcula</taxon>
    </lineage>
</organism>
<proteinExistence type="inferred from homology"/>